<dbReference type="AlphaFoldDB" id="A0AAD1XW67"/>
<reference evidence="1" key="1">
    <citation type="submission" date="2023-07" db="EMBL/GenBank/DDBJ databases">
        <authorList>
            <consortium name="AG Swart"/>
            <person name="Singh M."/>
            <person name="Singh A."/>
            <person name="Seah K."/>
            <person name="Emmerich C."/>
        </authorList>
    </citation>
    <scope>NUCLEOTIDE SEQUENCE</scope>
    <source>
        <strain evidence="1">DP1</strain>
    </source>
</reference>
<evidence type="ECO:0000313" key="1">
    <source>
        <dbReference type="EMBL" id="CAI2380067.1"/>
    </source>
</evidence>
<comment type="caution">
    <text evidence="1">The sequence shown here is derived from an EMBL/GenBank/DDBJ whole genome shotgun (WGS) entry which is preliminary data.</text>
</comment>
<protein>
    <submittedName>
        <fullName evidence="1">Uncharacterized protein</fullName>
    </submittedName>
</protein>
<organism evidence="1 2">
    <name type="scientific">Euplotes crassus</name>
    <dbReference type="NCBI Taxonomy" id="5936"/>
    <lineage>
        <taxon>Eukaryota</taxon>
        <taxon>Sar</taxon>
        <taxon>Alveolata</taxon>
        <taxon>Ciliophora</taxon>
        <taxon>Intramacronucleata</taxon>
        <taxon>Spirotrichea</taxon>
        <taxon>Hypotrichia</taxon>
        <taxon>Euplotida</taxon>
        <taxon>Euplotidae</taxon>
        <taxon>Moneuplotes</taxon>
    </lineage>
</organism>
<gene>
    <name evidence="1" type="ORF">ECRASSUSDP1_LOCUS21494</name>
</gene>
<dbReference type="Proteomes" id="UP001295684">
    <property type="component" value="Unassembled WGS sequence"/>
</dbReference>
<sequence length="248" mass="29247">MESERKLIEQRVQEKILKLEEQMVQVSYHNCTYGSYNKRKFCGCNSQFADLHEIIALFKKTSRIGLKKIEMFKNYQHCNQQYFKKYLMAFSIQEITRFGVLMKVNKNEKYRFYLAKVIKLLPNVTRQLSLRNCEIRDKQLRKIIQIGRHIPRIHFINSYIYLNDLKLSDCLNYEIRAIDFIILGKTPSSYWRTIDENIPKFLKAASSTSLKTSLKSMQASNLATQILIQTLSSELEFPNLKSGFPFLS</sequence>
<name>A0AAD1XW67_EUPCR</name>
<evidence type="ECO:0000313" key="2">
    <source>
        <dbReference type="Proteomes" id="UP001295684"/>
    </source>
</evidence>
<accession>A0AAD1XW67</accession>
<dbReference type="EMBL" id="CAMPGE010021976">
    <property type="protein sequence ID" value="CAI2380067.1"/>
    <property type="molecule type" value="Genomic_DNA"/>
</dbReference>
<keyword evidence="2" id="KW-1185">Reference proteome</keyword>
<proteinExistence type="predicted"/>